<feature type="region of interest" description="Disordered" evidence="11">
    <location>
        <begin position="165"/>
        <end position="205"/>
    </location>
</feature>
<feature type="region of interest" description="Disordered" evidence="11">
    <location>
        <begin position="1"/>
        <end position="47"/>
    </location>
</feature>
<dbReference type="GO" id="GO:0008270">
    <property type="term" value="F:zinc ion binding"/>
    <property type="evidence" value="ECO:0007669"/>
    <property type="project" value="UniProtKB-KW"/>
</dbReference>
<dbReference type="AlphaFoldDB" id="A0A9P6VCJ9"/>
<evidence type="ECO:0000256" key="11">
    <source>
        <dbReference type="SAM" id="MobiDB-lite"/>
    </source>
</evidence>
<evidence type="ECO:0000256" key="9">
    <source>
        <dbReference type="ARBA" id="ARBA00023242"/>
    </source>
</evidence>
<dbReference type="PANTHER" id="PTHR21330">
    <property type="entry name" value="E3 SUMO-PROTEIN LIGASE NSE2"/>
    <property type="match status" value="1"/>
</dbReference>
<evidence type="ECO:0000256" key="7">
    <source>
        <dbReference type="ARBA" id="ARBA00022786"/>
    </source>
</evidence>
<dbReference type="Proteomes" id="UP000785200">
    <property type="component" value="Unassembled WGS sequence"/>
</dbReference>
<sequence>MSSRRLVNRGRENHESSPVQHSRHQEAEAVQQPPSLPPYEPPTCALTPSAKRAIEDLRANHDYTKYKKHIDESIKAITASIHESNDRVRIRKEDMARKANRQREGEDGEEDAGHEENAQEHVVRGMENKVASLTAKADKALRELIDYGDELSMRDTMLQEVSENIAAAPAPRPAARRQRRQGSHDDENAENESEDVKDENEEPEIEGSIVSAVELMKTAQEAYQIKYASKSLRLRYDTNDYRNFKRLVISGLKGPDAPVPHAKTWFAEDNQSGGARGDSNDDESDDDVIIERASISLKCPLTLQMFKEPYSNDKCKHVYEKSAILEFLDQNGTAFGRHGPKQIKCIQVGCETMLEASDFHLDTVLLRHVKQAARQAARELEEDDDDDSAPRGTQRNRPTQIEEEDDDDAIDVEAEQLRTIAKVKRERQQSRGLSQPQAQLDPDEIDTMDTD</sequence>
<feature type="region of interest" description="Disordered" evidence="11">
    <location>
        <begin position="376"/>
        <end position="451"/>
    </location>
</feature>
<dbReference type="PANTHER" id="PTHR21330:SF1">
    <property type="entry name" value="E3 SUMO-PROTEIN LIGASE NSE2"/>
    <property type="match status" value="1"/>
</dbReference>
<comment type="caution">
    <text evidence="13">The sequence shown here is derived from an EMBL/GenBank/DDBJ whole genome shotgun (WGS) entry which is preliminary data.</text>
</comment>
<evidence type="ECO:0000256" key="1">
    <source>
        <dbReference type="ARBA" id="ARBA00004123"/>
    </source>
</evidence>
<evidence type="ECO:0000256" key="5">
    <source>
        <dbReference type="ARBA" id="ARBA00022723"/>
    </source>
</evidence>
<dbReference type="GO" id="GO:0000724">
    <property type="term" value="P:double-strand break repair via homologous recombination"/>
    <property type="evidence" value="ECO:0007669"/>
    <property type="project" value="InterPro"/>
</dbReference>
<name>A0A9P6VCJ9_9HELO</name>
<feature type="region of interest" description="Disordered" evidence="11">
    <location>
        <begin position="80"/>
        <end position="127"/>
    </location>
</feature>
<dbReference type="InterPro" id="IPR026846">
    <property type="entry name" value="Nse2(Mms21)"/>
</dbReference>
<dbReference type="GO" id="GO:0005634">
    <property type="term" value="C:nucleus"/>
    <property type="evidence" value="ECO:0007669"/>
    <property type="project" value="UniProtKB-SubCell"/>
</dbReference>
<dbReference type="Gene3D" id="3.30.40.10">
    <property type="entry name" value="Zinc/RING finger domain, C3HC4 (zinc finger)"/>
    <property type="match status" value="1"/>
</dbReference>
<feature type="domain" description="SP-RING-type" evidence="12">
    <location>
        <begin position="284"/>
        <end position="374"/>
    </location>
</feature>
<evidence type="ECO:0000256" key="8">
    <source>
        <dbReference type="ARBA" id="ARBA00022833"/>
    </source>
</evidence>
<evidence type="ECO:0000256" key="6">
    <source>
        <dbReference type="ARBA" id="ARBA00022771"/>
    </source>
</evidence>
<protein>
    <submittedName>
        <fullName evidence="13">Non-structural maintenance of chromosomes element 2</fullName>
    </submittedName>
</protein>
<dbReference type="InterPro" id="IPR013083">
    <property type="entry name" value="Znf_RING/FYVE/PHD"/>
</dbReference>
<reference evidence="13" key="1">
    <citation type="submission" date="2019-07" db="EMBL/GenBank/DDBJ databases">
        <title>Hyphodiscus hymeniophilus genome sequencing and assembly.</title>
        <authorList>
            <person name="Kramer G."/>
            <person name="Nodwell J."/>
        </authorList>
    </citation>
    <scope>NUCLEOTIDE SEQUENCE</scope>
    <source>
        <strain evidence="13">ATCC 34498</strain>
    </source>
</reference>
<evidence type="ECO:0000259" key="12">
    <source>
        <dbReference type="PROSITE" id="PS51044"/>
    </source>
</evidence>
<evidence type="ECO:0000256" key="2">
    <source>
        <dbReference type="ARBA" id="ARBA00004718"/>
    </source>
</evidence>
<dbReference type="PROSITE" id="PS51044">
    <property type="entry name" value="ZF_SP_RING"/>
    <property type="match status" value="1"/>
</dbReference>
<dbReference type="CDD" id="cd16651">
    <property type="entry name" value="SPL-RING_NSE2"/>
    <property type="match status" value="1"/>
</dbReference>
<evidence type="ECO:0000313" key="13">
    <source>
        <dbReference type="EMBL" id="KAG0645992.1"/>
    </source>
</evidence>
<dbReference type="GO" id="GO:0016925">
    <property type="term" value="P:protein sumoylation"/>
    <property type="evidence" value="ECO:0007669"/>
    <property type="project" value="TreeGrafter"/>
</dbReference>
<keyword evidence="14" id="KW-1185">Reference proteome</keyword>
<evidence type="ECO:0000256" key="4">
    <source>
        <dbReference type="ARBA" id="ARBA00022679"/>
    </source>
</evidence>
<keyword evidence="6 10" id="KW-0863">Zinc-finger</keyword>
<dbReference type="GO" id="GO:0030915">
    <property type="term" value="C:Smc5-Smc6 complex"/>
    <property type="evidence" value="ECO:0007669"/>
    <property type="project" value="InterPro"/>
</dbReference>
<keyword evidence="7" id="KW-0833">Ubl conjugation pathway</keyword>
<dbReference type="InterPro" id="IPR004181">
    <property type="entry name" value="Znf_MIZ"/>
</dbReference>
<evidence type="ECO:0000256" key="3">
    <source>
        <dbReference type="ARBA" id="ARBA00008212"/>
    </source>
</evidence>
<organism evidence="13 14">
    <name type="scientific">Hyphodiscus hymeniophilus</name>
    <dbReference type="NCBI Taxonomy" id="353542"/>
    <lineage>
        <taxon>Eukaryota</taxon>
        <taxon>Fungi</taxon>
        <taxon>Dikarya</taxon>
        <taxon>Ascomycota</taxon>
        <taxon>Pezizomycotina</taxon>
        <taxon>Leotiomycetes</taxon>
        <taxon>Helotiales</taxon>
        <taxon>Hyphodiscaceae</taxon>
        <taxon>Hyphodiscus</taxon>
    </lineage>
</organism>
<feature type="compositionally biased region" description="Acidic residues" evidence="11">
    <location>
        <begin position="187"/>
        <end position="205"/>
    </location>
</feature>
<dbReference type="OrthoDB" id="26899at2759"/>
<keyword evidence="4" id="KW-0808">Transferase</keyword>
<gene>
    <name evidence="13" type="ORF">D0Z07_7894</name>
</gene>
<dbReference type="GO" id="GO:0061665">
    <property type="term" value="F:SUMO ligase activity"/>
    <property type="evidence" value="ECO:0007669"/>
    <property type="project" value="TreeGrafter"/>
</dbReference>
<feature type="compositionally biased region" description="Acidic residues" evidence="11">
    <location>
        <begin position="401"/>
        <end position="414"/>
    </location>
</feature>
<dbReference type="SUPFAM" id="SSF57850">
    <property type="entry name" value="RING/U-box"/>
    <property type="match status" value="1"/>
</dbReference>
<comment type="pathway">
    <text evidence="2">Protein modification; protein sumoylation.</text>
</comment>
<feature type="region of interest" description="Disordered" evidence="11">
    <location>
        <begin position="265"/>
        <end position="284"/>
    </location>
</feature>
<accession>A0A9P6VCJ9</accession>
<comment type="subcellular location">
    <subcellularLocation>
        <location evidence="1">Nucleus</location>
    </subcellularLocation>
</comment>
<keyword evidence="5" id="KW-0479">Metal-binding</keyword>
<feature type="compositionally biased region" description="Basic and acidic residues" evidence="11">
    <location>
        <begin position="83"/>
        <end position="105"/>
    </location>
</feature>
<comment type="similarity">
    <text evidence="3">Belongs to the NSE2 family.</text>
</comment>
<keyword evidence="9" id="KW-0539">Nucleus</keyword>
<evidence type="ECO:0000313" key="14">
    <source>
        <dbReference type="Proteomes" id="UP000785200"/>
    </source>
</evidence>
<feature type="compositionally biased region" description="Basic and acidic residues" evidence="11">
    <location>
        <begin position="114"/>
        <end position="127"/>
    </location>
</feature>
<feature type="compositionally biased region" description="Acidic residues" evidence="11">
    <location>
        <begin position="441"/>
        <end position="451"/>
    </location>
</feature>
<dbReference type="Pfam" id="PF11789">
    <property type="entry name" value="zf-Nse"/>
    <property type="match status" value="1"/>
</dbReference>
<keyword evidence="8" id="KW-0862">Zinc</keyword>
<evidence type="ECO:0000256" key="10">
    <source>
        <dbReference type="PROSITE-ProRule" id="PRU00452"/>
    </source>
</evidence>
<proteinExistence type="inferred from homology"/>
<dbReference type="EMBL" id="VNKQ01000017">
    <property type="protein sequence ID" value="KAG0645992.1"/>
    <property type="molecule type" value="Genomic_DNA"/>
</dbReference>